<sequence length="220" mass="23326">MSVLIEGFSMLAQYGVLDVWTYLAGVVFIILLPGPNSLFVLAIGAGRGVRAGYQAVLGVFVGDATLMALTAAGAASVLRVLPMLFIVLKAAGAVYLTYLGIRLLMSAWRPGPAQTHTISGGPGSPFRKALLLSLLNPKAILFLLSFFVQFVDPAYAHPALSFCILAVILQICSLLYLSALIFGGSRLAAAFRRRQGLSRAGSGLVGLLFLWFAGRMAFEA</sequence>
<feature type="transmembrane region" description="Helical" evidence="7">
    <location>
        <begin position="84"/>
        <end position="108"/>
    </location>
</feature>
<name>A0ABN1KU34_9BURK</name>
<dbReference type="Pfam" id="PF01810">
    <property type="entry name" value="LysE"/>
    <property type="match status" value="1"/>
</dbReference>
<comment type="subcellular location">
    <subcellularLocation>
        <location evidence="1">Cell membrane</location>
        <topology evidence="1">Multi-pass membrane protein</topology>
    </subcellularLocation>
</comment>
<feature type="transmembrane region" description="Helical" evidence="7">
    <location>
        <begin position="55"/>
        <end position="78"/>
    </location>
</feature>
<dbReference type="PANTHER" id="PTHR30086">
    <property type="entry name" value="ARGININE EXPORTER PROTEIN ARGO"/>
    <property type="match status" value="1"/>
</dbReference>
<reference evidence="8 9" key="1">
    <citation type="journal article" date="2019" name="Int. J. Syst. Evol. Microbiol.">
        <title>The Global Catalogue of Microorganisms (GCM) 10K type strain sequencing project: providing services to taxonomists for standard genome sequencing and annotation.</title>
        <authorList>
            <consortium name="The Broad Institute Genomics Platform"/>
            <consortium name="The Broad Institute Genome Sequencing Center for Infectious Disease"/>
            <person name="Wu L."/>
            <person name="Ma J."/>
        </authorList>
    </citation>
    <scope>NUCLEOTIDE SEQUENCE [LARGE SCALE GENOMIC DNA]</scope>
    <source>
        <strain evidence="8 9">JCM 15515</strain>
    </source>
</reference>
<evidence type="ECO:0000256" key="1">
    <source>
        <dbReference type="ARBA" id="ARBA00004651"/>
    </source>
</evidence>
<protein>
    <submittedName>
        <fullName evidence="8">Leucine efflux protein LeuE</fullName>
    </submittedName>
</protein>
<evidence type="ECO:0000313" key="8">
    <source>
        <dbReference type="EMBL" id="GAA0775971.1"/>
    </source>
</evidence>
<dbReference type="EMBL" id="BAAAEX010000006">
    <property type="protein sequence ID" value="GAA0775971.1"/>
    <property type="molecule type" value="Genomic_DNA"/>
</dbReference>
<keyword evidence="3" id="KW-1003">Cell membrane</keyword>
<evidence type="ECO:0000256" key="2">
    <source>
        <dbReference type="ARBA" id="ARBA00007928"/>
    </source>
</evidence>
<keyword evidence="6 7" id="KW-0472">Membrane</keyword>
<dbReference type="PANTHER" id="PTHR30086:SF15">
    <property type="entry name" value="LEUCINE EFFLUX PROTEIN"/>
    <property type="match status" value="1"/>
</dbReference>
<accession>A0ABN1KU34</accession>
<evidence type="ECO:0000313" key="9">
    <source>
        <dbReference type="Proteomes" id="UP001500573"/>
    </source>
</evidence>
<dbReference type="Proteomes" id="UP001500573">
    <property type="component" value="Unassembled WGS sequence"/>
</dbReference>
<keyword evidence="4 7" id="KW-0812">Transmembrane</keyword>
<proteinExistence type="inferred from homology"/>
<feature type="transmembrane region" description="Helical" evidence="7">
    <location>
        <begin position="159"/>
        <end position="184"/>
    </location>
</feature>
<evidence type="ECO:0000256" key="6">
    <source>
        <dbReference type="ARBA" id="ARBA00023136"/>
    </source>
</evidence>
<feature type="transmembrane region" description="Helical" evidence="7">
    <location>
        <begin position="196"/>
        <end position="214"/>
    </location>
</feature>
<comment type="caution">
    <text evidence="8">The sequence shown here is derived from an EMBL/GenBank/DDBJ whole genome shotgun (WGS) entry which is preliminary data.</text>
</comment>
<dbReference type="NCBIfam" id="NF008201">
    <property type="entry name" value="PRK10958.1"/>
    <property type="match status" value="1"/>
</dbReference>
<evidence type="ECO:0000256" key="3">
    <source>
        <dbReference type="ARBA" id="ARBA00022475"/>
    </source>
</evidence>
<comment type="similarity">
    <text evidence="2">Belongs to the Rht family.</text>
</comment>
<feature type="transmembrane region" description="Helical" evidence="7">
    <location>
        <begin position="20"/>
        <end position="43"/>
    </location>
</feature>
<dbReference type="InterPro" id="IPR001123">
    <property type="entry name" value="LeuE-type"/>
</dbReference>
<keyword evidence="9" id="KW-1185">Reference proteome</keyword>
<evidence type="ECO:0000256" key="4">
    <source>
        <dbReference type="ARBA" id="ARBA00022692"/>
    </source>
</evidence>
<feature type="transmembrane region" description="Helical" evidence="7">
    <location>
        <begin position="129"/>
        <end position="147"/>
    </location>
</feature>
<organism evidence="8 9">
    <name type="scientific">Castellaniella ginsengisoli</name>
    <dbReference type="NCBI Taxonomy" id="546114"/>
    <lineage>
        <taxon>Bacteria</taxon>
        <taxon>Pseudomonadati</taxon>
        <taxon>Pseudomonadota</taxon>
        <taxon>Betaproteobacteria</taxon>
        <taxon>Burkholderiales</taxon>
        <taxon>Alcaligenaceae</taxon>
        <taxon>Castellaniella</taxon>
    </lineage>
</organism>
<keyword evidence="5 7" id="KW-1133">Transmembrane helix</keyword>
<gene>
    <name evidence="8" type="primary">leuE</name>
    <name evidence="8" type="ORF">GCM10009108_09550</name>
</gene>
<dbReference type="PIRSF" id="PIRSF006324">
    <property type="entry name" value="LeuE"/>
    <property type="match status" value="1"/>
</dbReference>
<evidence type="ECO:0000256" key="5">
    <source>
        <dbReference type="ARBA" id="ARBA00022989"/>
    </source>
</evidence>
<evidence type="ECO:0000256" key="7">
    <source>
        <dbReference type="SAM" id="Phobius"/>
    </source>
</evidence>